<gene>
    <name evidence="2" type="ORF">HLUCCA11_09070</name>
</gene>
<keyword evidence="1" id="KW-1133">Transmembrane helix</keyword>
<protein>
    <submittedName>
        <fullName evidence="2">NUDE protein, C-terminal conserved region</fullName>
    </submittedName>
</protein>
<proteinExistence type="predicted"/>
<evidence type="ECO:0000313" key="2">
    <source>
        <dbReference type="EMBL" id="KPQ35707.1"/>
    </source>
</evidence>
<organism evidence="2 3">
    <name type="scientific">Phormidesmis priestleyi Ana</name>
    <dbReference type="NCBI Taxonomy" id="1666911"/>
    <lineage>
        <taxon>Bacteria</taxon>
        <taxon>Bacillati</taxon>
        <taxon>Cyanobacteriota</taxon>
        <taxon>Cyanophyceae</taxon>
        <taxon>Leptolyngbyales</taxon>
        <taxon>Leptolyngbyaceae</taxon>
        <taxon>Phormidesmis</taxon>
    </lineage>
</organism>
<accession>A0A0P8BP76</accession>
<evidence type="ECO:0000313" key="3">
    <source>
        <dbReference type="Proteomes" id="UP000050465"/>
    </source>
</evidence>
<sequence length="260" mass="28664">MDRHSHQPNQPLKPLAEEQVNLTQVRQNLTESPQTVFSVFKLSPTPYGLEMRMPLNRIRGSLIDSMRRSRSDQSTLFSLWKIIGMALVVGASVTLTKSAVFGGIVAVVLPLLLWLTTRSDNPSSQTAVILRLVNAPNGSTFLSMSTTPASSCYQRSASGHIPSRLSSGLASRSDLYAPYTYSVAEPSASTNLCFSNLPVERVSTSTSIGNRQISFTLYCVSPSKGKQIRISGSREEIYWLHAGISKWGKGLKEERERKVR</sequence>
<feature type="transmembrane region" description="Helical" evidence="1">
    <location>
        <begin position="75"/>
        <end position="93"/>
    </location>
</feature>
<name>A0A0P8BP76_9CYAN</name>
<keyword evidence="1" id="KW-0812">Transmembrane</keyword>
<reference evidence="2 3" key="1">
    <citation type="submission" date="2015-09" db="EMBL/GenBank/DDBJ databases">
        <title>Identification and resolution of microdiversity through metagenomic sequencing of parallel consortia.</title>
        <authorList>
            <person name="Nelson W.C."/>
            <person name="Romine M.F."/>
            <person name="Lindemann S.R."/>
        </authorList>
    </citation>
    <scope>NUCLEOTIDE SEQUENCE [LARGE SCALE GENOMIC DNA]</scope>
    <source>
        <strain evidence="2">Ana</strain>
    </source>
</reference>
<dbReference type="EMBL" id="LJZR01000010">
    <property type="protein sequence ID" value="KPQ35707.1"/>
    <property type="molecule type" value="Genomic_DNA"/>
</dbReference>
<keyword evidence="1" id="KW-0472">Membrane</keyword>
<evidence type="ECO:0000256" key="1">
    <source>
        <dbReference type="SAM" id="Phobius"/>
    </source>
</evidence>
<dbReference type="Proteomes" id="UP000050465">
    <property type="component" value="Unassembled WGS sequence"/>
</dbReference>
<comment type="caution">
    <text evidence="2">The sequence shown here is derived from an EMBL/GenBank/DDBJ whole genome shotgun (WGS) entry which is preliminary data.</text>
</comment>
<feature type="transmembrane region" description="Helical" evidence="1">
    <location>
        <begin position="99"/>
        <end position="116"/>
    </location>
</feature>
<dbReference type="AlphaFoldDB" id="A0A0P8BP76"/>